<dbReference type="EMBL" id="WKPI01000003">
    <property type="protein sequence ID" value="MSC32191.1"/>
    <property type="molecule type" value="Genomic_DNA"/>
</dbReference>
<dbReference type="Gene3D" id="3.40.50.1000">
    <property type="entry name" value="HAD superfamily/HAD-like"/>
    <property type="match status" value="1"/>
</dbReference>
<evidence type="ECO:0000313" key="2">
    <source>
        <dbReference type="EMBL" id="MSC32191.1"/>
    </source>
</evidence>
<dbReference type="InterPro" id="IPR036412">
    <property type="entry name" value="HAD-like_sf"/>
</dbReference>
<dbReference type="PANTHER" id="PTHR10000">
    <property type="entry name" value="PHOSPHOSERINE PHOSPHATASE"/>
    <property type="match status" value="1"/>
</dbReference>
<dbReference type="GO" id="GO:0005829">
    <property type="term" value="C:cytosol"/>
    <property type="evidence" value="ECO:0007669"/>
    <property type="project" value="TreeGrafter"/>
</dbReference>
<dbReference type="SUPFAM" id="SSF56784">
    <property type="entry name" value="HAD-like"/>
    <property type="match status" value="1"/>
</dbReference>
<dbReference type="Gene3D" id="3.30.1240.10">
    <property type="match status" value="1"/>
</dbReference>
<dbReference type="OrthoDB" id="9810101at2"/>
<dbReference type="PROSITE" id="PS01228">
    <property type="entry name" value="COF_1"/>
    <property type="match status" value="1"/>
</dbReference>
<dbReference type="GO" id="GO:0016791">
    <property type="term" value="F:phosphatase activity"/>
    <property type="evidence" value="ECO:0007669"/>
    <property type="project" value="TreeGrafter"/>
</dbReference>
<dbReference type="Proteomes" id="UP000480929">
    <property type="component" value="Unassembled WGS sequence"/>
</dbReference>
<keyword evidence="4" id="KW-1185">Reference proteome</keyword>
<accession>A0A6N7S474</accession>
<sequence>MIRALFFDLDGTLLTSRKTLADSTRTALQQCQKQGIGLFLATARAPLLDKMLGWTEAEFRLFDGGIYCNGACEKLHGQTHYIFLPAPLVTRCVQTVNPIPALHLALQLQEERHAFNHPLAAAAYGQWGIAPQSVVPLEASAFCQTVKILIYFENLIDSVTPLPISLVESCRQICQDQANIYLTDQGKVLQISNSRTSKYQSIDHLRHQLGLQPDEIAVFGDDWNDLEMLTGFPHGIVMGNADPELRRQIRCQTRSNDEDGIAWALHELLGLI</sequence>
<dbReference type="RefSeq" id="WP_154238149.1">
    <property type="nucleotide sequence ID" value="NZ_WKPI01000003.1"/>
</dbReference>
<dbReference type="AlphaFoldDB" id="A0A6N7S474"/>
<dbReference type="GO" id="GO:0000287">
    <property type="term" value="F:magnesium ion binding"/>
    <property type="evidence" value="ECO:0007669"/>
    <property type="project" value="TreeGrafter"/>
</dbReference>
<evidence type="ECO:0000313" key="3">
    <source>
        <dbReference type="Proteomes" id="UP000433575"/>
    </source>
</evidence>
<dbReference type="PANTHER" id="PTHR10000:SF8">
    <property type="entry name" value="HAD SUPERFAMILY HYDROLASE-LIKE, TYPE 3"/>
    <property type="match status" value="1"/>
</dbReference>
<protein>
    <submittedName>
        <fullName evidence="1">HAD hydrolase family protein</fullName>
    </submittedName>
</protein>
<dbReference type="Proteomes" id="UP000433575">
    <property type="component" value="Unassembled WGS sequence"/>
</dbReference>
<keyword evidence="1" id="KW-0378">Hydrolase</keyword>
<organism evidence="1 3">
    <name type="scientific">Holdemania massiliensis</name>
    <dbReference type="NCBI Taxonomy" id="1468449"/>
    <lineage>
        <taxon>Bacteria</taxon>
        <taxon>Bacillati</taxon>
        <taxon>Bacillota</taxon>
        <taxon>Erysipelotrichia</taxon>
        <taxon>Erysipelotrichales</taxon>
        <taxon>Erysipelotrichaceae</taxon>
        <taxon>Holdemania</taxon>
    </lineage>
</organism>
<evidence type="ECO:0000313" key="4">
    <source>
        <dbReference type="Proteomes" id="UP000480929"/>
    </source>
</evidence>
<dbReference type="EMBL" id="WKPJ01000004">
    <property type="protein sequence ID" value="MSA88644.1"/>
    <property type="molecule type" value="Genomic_DNA"/>
</dbReference>
<gene>
    <name evidence="2" type="ORF">GKD88_03555</name>
    <name evidence="1" type="ORF">GKE08_04825</name>
</gene>
<dbReference type="Pfam" id="PF08282">
    <property type="entry name" value="Hydrolase_3"/>
    <property type="match status" value="1"/>
</dbReference>
<evidence type="ECO:0000313" key="1">
    <source>
        <dbReference type="EMBL" id="MSA88644.1"/>
    </source>
</evidence>
<proteinExistence type="predicted"/>
<dbReference type="InterPro" id="IPR023214">
    <property type="entry name" value="HAD_sf"/>
</dbReference>
<name>A0A6N7S474_9FIRM</name>
<comment type="caution">
    <text evidence="1">The sequence shown here is derived from an EMBL/GenBank/DDBJ whole genome shotgun (WGS) entry which is preliminary data.</text>
</comment>
<reference evidence="3 4" key="1">
    <citation type="journal article" date="2019" name="Nat. Med.">
        <title>A library of human gut bacterial isolates paired with longitudinal multiomics data enables mechanistic microbiome research.</title>
        <authorList>
            <person name="Poyet M."/>
            <person name="Groussin M."/>
            <person name="Gibbons S.M."/>
            <person name="Avila-Pacheco J."/>
            <person name="Jiang X."/>
            <person name="Kearney S.M."/>
            <person name="Perrotta A.R."/>
            <person name="Berdy B."/>
            <person name="Zhao S."/>
            <person name="Lieberman T.D."/>
            <person name="Swanson P.K."/>
            <person name="Smith M."/>
            <person name="Roesemann S."/>
            <person name="Alexander J.E."/>
            <person name="Rich S.A."/>
            <person name="Livny J."/>
            <person name="Vlamakis H."/>
            <person name="Clish C."/>
            <person name="Bullock K."/>
            <person name="Deik A."/>
            <person name="Scott J."/>
            <person name="Pierce K.A."/>
            <person name="Xavier R.J."/>
            <person name="Alm E.J."/>
        </authorList>
    </citation>
    <scope>NUCLEOTIDE SEQUENCE [LARGE SCALE GENOMIC DNA]</scope>
    <source>
        <strain evidence="1 3">BIOML-A4</strain>
        <strain evidence="2 4">BIOML-A5</strain>
    </source>
</reference>